<dbReference type="PANTHER" id="PTHR43047">
    <property type="entry name" value="TWO-COMPONENT HISTIDINE PROTEIN KINASE"/>
    <property type="match status" value="1"/>
</dbReference>
<dbReference type="InterPro" id="IPR011006">
    <property type="entry name" value="CheY-like_superfamily"/>
</dbReference>
<dbReference type="GO" id="GO:0005886">
    <property type="term" value="C:plasma membrane"/>
    <property type="evidence" value="ECO:0007669"/>
    <property type="project" value="TreeGrafter"/>
</dbReference>
<dbReference type="PRINTS" id="PR00344">
    <property type="entry name" value="BCTRLSENSOR"/>
</dbReference>
<dbReference type="EMBL" id="MU004192">
    <property type="protein sequence ID" value="KAF2493134.1"/>
    <property type="molecule type" value="Genomic_DNA"/>
</dbReference>
<evidence type="ECO:0000256" key="3">
    <source>
        <dbReference type="ARBA" id="ARBA00022553"/>
    </source>
</evidence>
<dbReference type="CDD" id="cd00082">
    <property type="entry name" value="HisKA"/>
    <property type="match status" value="1"/>
</dbReference>
<dbReference type="InterPro" id="IPR005467">
    <property type="entry name" value="His_kinase_dom"/>
</dbReference>
<evidence type="ECO:0000256" key="5">
    <source>
        <dbReference type="ARBA" id="ARBA00022777"/>
    </source>
</evidence>
<dbReference type="Proteomes" id="UP000799750">
    <property type="component" value="Unassembled WGS sequence"/>
</dbReference>
<keyword evidence="4" id="KW-0808">Transferase</keyword>
<evidence type="ECO:0000256" key="1">
    <source>
        <dbReference type="ARBA" id="ARBA00000085"/>
    </source>
</evidence>
<dbReference type="AlphaFoldDB" id="A0A6A6QLY9"/>
<dbReference type="SUPFAM" id="SSF52172">
    <property type="entry name" value="CheY-like"/>
    <property type="match status" value="1"/>
</dbReference>
<dbReference type="Pfam" id="PF00072">
    <property type="entry name" value="Response_reg"/>
    <property type="match status" value="1"/>
</dbReference>
<dbReference type="Gene3D" id="3.40.50.2300">
    <property type="match status" value="1"/>
</dbReference>
<dbReference type="CDD" id="cd17546">
    <property type="entry name" value="REC_hyHK_CKI1_RcsC-like"/>
    <property type="match status" value="1"/>
</dbReference>
<feature type="compositionally biased region" description="Polar residues" evidence="7">
    <location>
        <begin position="447"/>
        <end position="463"/>
    </location>
</feature>
<dbReference type="InterPro" id="IPR036097">
    <property type="entry name" value="HisK_dim/P_sf"/>
</dbReference>
<dbReference type="InterPro" id="IPR036890">
    <property type="entry name" value="HATPase_C_sf"/>
</dbReference>
<dbReference type="InterPro" id="IPR001789">
    <property type="entry name" value="Sig_transdc_resp-reg_receiver"/>
</dbReference>
<dbReference type="SUPFAM" id="SSF55874">
    <property type="entry name" value="ATPase domain of HSP90 chaperone/DNA topoisomerase II/histidine kinase"/>
    <property type="match status" value="1"/>
</dbReference>
<protein>
    <recommendedName>
        <fullName evidence="2">histidine kinase</fullName>
        <ecNumber evidence="2">2.7.13.3</ecNumber>
    </recommendedName>
</protein>
<dbReference type="Pfam" id="PF02518">
    <property type="entry name" value="HATPase_c"/>
    <property type="match status" value="1"/>
</dbReference>
<keyword evidence="11" id="KW-1185">Reference proteome</keyword>
<proteinExistence type="predicted"/>
<keyword evidence="5" id="KW-0418">Kinase</keyword>
<gene>
    <name evidence="10" type="ORF">BU16DRAFT_512860</name>
</gene>
<name>A0A6A6QLY9_9PEZI</name>
<dbReference type="FunFam" id="1.10.287.130:FF:000023">
    <property type="entry name" value="Sensor histidine kinase/response regulator, putative"/>
    <property type="match status" value="1"/>
</dbReference>
<reference evidence="10" key="1">
    <citation type="journal article" date="2020" name="Stud. Mycol.">
        <title>101 Dothideomycetes genomes: a test case for predicting lifestyles and emergence of pathogens.</title>
        <authorList>
            <person name="Haridas S."/>
            <person name="Albert R."/>
            <person name="Binder M."/>
            <person name="Bloem J."/>
            <person name="Labutti K."/>
            <person name="Salamov A."/>
            <person name="Andreopoulos B."/>
            <person name="Baker S."/>
            <person name="Barry K."/>
            <person name="Bills G."/>
            <person name="Bluhm B."/>
            <person name="Cannon C."/>
            <person name="Castanera R."/>
            <person name="Culley D."/>
            <person name="Daum C."/>
            <person name="Ezra D."/>
            <person name="Gonzalez J."/>
            <person name="Henrissat B."/>
            <person name="Kuo A."/>
            <person name="Liang C."/>
            <person name="Lipzen A."/>
            <person name="Lutzoni F."/>
            <person name="Magnuson J."/>
            <person name="Mondo S."/>
            <person name="Nolan M."/>
            <person name="Ohm R."/>
            <person name="Pangilinan J."/>
            <person name="Park H.-J."/>
            <person name="Ramirez L."/>
            <person name="Alfaro M."/>
            <person name="Sun H."/>
            <person name="Tritt A."/>
            <person name="Yoshinaga Y."/>
            <person name="Zwiers L.-H."/>
            <person name="Turgeon B."/>
            <person name="Goodwin S."/>
            <person name="Spatafora J."/>
            <person name="Crous P."/>
            <person name="Grigoriev I."/>
        </authorList>
    </citation>
    <scope>NUCLEOTIDE SEQUENCE</scope>
    <source>
        <strain evidence="10">CBS 269.34</strain>
    </source>
</reference>
<dbReference type="GO" id="GO:0009927">
    <property type="term" value="F:histidine phosphotransfer kinase activity"/>
    <property type="evidence" value="ECO:0007669"/>
    <property type="project" value="TreeGrafter"/>
</dbReference>
<feature type="compositionally biased region" description="Basic residues" evidence="7">
    <location>
        <begin position="693"/>
        <end position="707"/>
    </location>
</feature>
<dbReference type="InterPro" id="IPR003594">
    <property type="entry name" value="HATPase_dom"/>
</dbReference>
<dbReference type="SUPFAM" id="SSF47384">
    <property type="entry name" value="Homodimeric domain of signal transducing histidine kinase"/>
    <property type="match status" value="1"/>
</dbReference>
<dbReference type="Gene3D" id="3.30.565.10">
    <property type="entry name" value="Histidine kinase-like ATPase, C-terminal domain"/>
    <property type="match status" value="1"/>
</dbReference>
<feature type="compositionally biased region" description="Low complexity" evidence="7">
    <location>
        <begin position="1062"/>
        <end position="1076"/>
    </location>
</feature>
<dbReference type="PROSITE" id="PS50110">
    <property type="entry name" value="RESPONSE_REGULATORY"/>
    <property type="match status" value="1"/>
</dbReference>
<organism evidence="10 11">
    <name type="scientific">Lophium mytilinum</name>
    <dbReference type="NCBI Taxonomy" id="390894"/>
    <lineage>
        <taxon>Eukaryota</taxon>
        <taxon>Fungi</taxon>
        <taxon>Dikarya</taxon>
        <taxon>Ascomycota</taxon>
        <taxon>Pezizomycotina</taxon>
        <taxon>Dothideomycetes</taxon>
        <taxon>Pleosporomycetidae</taxon>
        <taxon>Mytilinidiales</taxon>
        <taxon>Mytilinidiaceae</taxon>
        <taxon>Lophium</taxon>
    </lineage>
</organism>
<evidence type="ECO:0000256" key="7">
    <source>
        <dbReference type="SAM" id="MobiDB-lite"/>
    </source>
</evidence>
<feature type="region of interest" description="Disordered" evidence="7">
    <location>
        <begin position="437"/>
        <end position="464"/>
    </location>
</feature>
<comment type="catalytic activity">
    <reaction evidence="1">
        <text>ATP + protein L-histidine = ADP + protein N-phospho-L-histidine.</text>
        <dbReference type="EC" id="2.7.13.3"/>
    </reaction>
</comment>
<evidence type="ECO:0000313" key="10">
    <source>
        <dbReference type="EMBL" id="KAF2493134.1"/>
    </source>
</evidence>
<feature type="modified residue" description="4-aspartylphosphate" evidence="6">
    <location>
        <position position="1179"/>
    </location>
</feature>
<dbReference type="InterPro" id="IPR003661">
    <property type="entry name" value="HisK_dim/P_dom"/>
</dbReference>
<keyword evidence="3 6" id="KW-0597">Phosphoprotein</keyword>
<feature type="compositionally biased region" description="Polar residues" evidence="7">
    <location>
        <begin position="312"/>
        <end position="324"/>
    </location>
</feature>
<evidence type="ECO:0000259" key="9">
    <source>
        <dbReference type="PROSITE" id="PS50110"/>
    </source>
</evidence>
<feature type="region of interest" description="Disordered" evidence="7">
    <location>
        <begin position="1056"/>
        <end position="1076"/>
    </location>
</feature>
<evidence type="ECO:0000313" key="11">
    <source>
        <dbReference type="Proteomes" id="UP000799750"/>
    </source>
</evidence>
<dbReference type="EC" id="2.7.13.3" evidence="2"/>
<dbReference type="SMART" id="SM00388">
    <property type="entry name" value="HisKA"/>
    <property type="match status" value="1"/>
</dbReference>
<feature type="region of interest" description="Disordered" evidence="7">
    <location>
        <begin position="693"/>
        <end position="716"/>
    </location>
</feature>
<dbReference type="PANTHER" id="PTHR43047:SF72">
    <property type="entry name" value="OSMOSENSING HISTIDINE PROTEIN KINASE SLN1"/>
    <property type="match status" value="1"/>
</dbReference>
<dbReference type="OrthoDB" id="303614at2759"/>
<evidence type="ECO:0000259" key="8">
    <source>
        <dbReference type="PROSITE" id="PS50109"/>
    </source>
</evidence>
<sequence>MPKSCSPTAREREVYRYYQPSDDPVPTAKSYPRTDVPRSSSDPVLTAFAQLGAHRLRAKRGLITLSTRETEYILAESGVGLGLQQDDDKNDPLWHGTVALHNTTGLGMKLCHHFCSSKEDLPYAAFDDLRNYKEFKDQYVVTHPPHIRFLTCVPLRSSIYNAIIGTYIVVDDKPRDGLTEEEVEFMIDMGVTVMDYLDAQRNNRKQHRAERMVKAIGLFIEGKSTLREWWLQGGHKREQTKVTKRARTGTTTLDVQADIEFGVQDPVEQTFTRGMESLSEHDGKPLLSRSPSSSTLSHIERKGDGRPKIPNRDSTYSASDTTIPSAVFSPAPQAASVTTADTTEGSTTGHVRHTSVAFDMPQETADVSKELQEALLTKDLKAVFARASNLIREAGGVDGSIFFDASVGSFGAASEKDIMGQKAPGTFHVDETMTTSDDDFARKSSDQDTPPRNANDGSPSEQCCNILGFSTRKRSSLKGHSPPPEHHTFPERVLRTLLKRYPHGKVFNFDEDGSFSSSDTDNAYIGGEDEDGPRKHVKSEATIRRKKVSREAEAAALLKALPGARSIFWFPLWDPTRERWYAGSLVWSTGTRTLCPIEDLAYLAAFGNSIMAEVARLAALVLTQMKTDFISSISHELRSPLHGVLASVEFLQETPLTEVQADMVSNINASGRVLLDTINHVLDFSKVNKKVKGRGKVSKRRTGKKQRLSFQDHENLDNTAEDNADMCILSEEVVESVWAGRNMSKLLYPTPASHQRSRPQSMIGAPETPVTIIMDIRWQPNWTFEMDAGAWRRILMNLFGNSMKYTKSGFIKVSMAVEENTSVRGKKARSMLVLKVKDSGKGMSREYMKHHLYKPFTQEDSLAVGAGLGLSIVRHIIQDLGGEINFTSEQGVGTEATVKLPMVAGPPTKDDISDLVADVKGSTKGKKFHLEGFDRYPDISETPTGILSADSEAAMFLKSSIHVMLTEWFEMDSSTACISDKTAEVVVIMESGIPSLMEKLQSYEPGTGPSIAIILCSAYPPTGTATVIGSLRVFYVPQPYGPHKIAKTLHHAFTQSFPPEPTQDTTALPTTTPSTIPEPGTLSTGAEFHTPQYHGFATPKPPLSPPHPAQIDRRTSIDTSIMQPTGMRILLVEDNEINLKLLVAYMRKLKLNHATAINGLEALNTYKEAKGGFDVIFMDISMPIMDGIESTRHIRRFERETSIQPVALIALTGAANPNTRQEAFSSGIDLFLTKPVPMKNLKVMLDDLKVNGRQGLMA</sequence>
<evidence type="ECO:0000256" key="4">
    <source>
        <dbReference type="ARBA" id="ARBA00022679"/>
    </source>
</evidence>
<dbReference type="Gene3D" id="1.10.287.130">
    <property type="match status" value="1"/>
</dbReference>
<dbReference type="SMART" id="SM00387">
    <property type="entry name" value="HATPase_c"/>
    <property type="match status" value="1"/>
</dbReference>
<feature type="domain" description="Histidine kinase" evidence="8">
    <location>
        <begin position="632"/>
        <end position="904"/>
    </location>
</feature>
<evidence type="ECO:0000256" key="6">
    <source>
        <dbReference type="PROSITE-ProRule" id="PRU00169"/>
    </source>
</evidence>
<accession>A0A6A6QLY9</accession>
<feature type="region of interest" description="Disordered" evidence="7">
    <location>
        <begin position="276"/>
        <end position="326"/>
    </location>
</feature>
<dbReference type="GO" id="GO:0000155">
    <property type="term" value="F:phosphorelay sensor kinase activity"/>
    <property type="evidence" value="ECO:0007669"/>
    <property type="project" value="InterPro"/>
</dbReference>
<feature type="compositionally biased region" description="Low complexity" evidence="7">
    <location>
        <begin position="285"/>
        <end position="297"/>
    </location>
</feature>
<dbReference type="Pfam" id="PF00512">
    <property type="entry name" value="HisKA"/>
    <property type="match status" value="1"/>
</dbReference>
<dbReference type="PROSITE" id="PS50109">
    <property type="entry name" value="HIS_KIN"/>
    <property type="match status" value="1"/>
</dbReference>
<feature type="domain" description="Response regulatory" evidence="9">
    <location>
        <begin position="1128"/>
        <end position="1249"/>
    </location>
</feature>
<dbReference type="SUPFAM" id="SSF55781">
    <property type="entry name" value="GAF domain-like"/>
    <property type="match status" value="1"/>
</dbReference>
<dbReference type="SMART" id="SM00448">
    <property type="entry name" value="REC"/>
    <property type="match status" value="1"/>
</dbReference>
<evidence type="ECO:0000256" key="2">
    <source>
        <dbReference type="ARBA" id="ARBA00012438"/>
    </source>
</evidence>
<feature type="compositionally biased region" description="Basic and acidic residues" evidence="7">
    <location>
        <begin position="298"/>
        <end position="311"/>
    </location>
</feature>
<dbReference type="InterPro" id="IPR004358">
    <property type="entry name" value="Sig_transdc_His_kin-like_C"/>
</dbReference>
<feature type="region of interest" description="Disordered" evidence="7">
    <location>
        <begin position="1"/>
        <end position="41"/>
    </location>
</feature>